<sequence length="225" mass="24935">MKIILSGATGFIGSAVLQRLISLPEITSILVLSRRPLEVKNPKIQTVIVEDFHNYKQHELDQLSGAEACIWVLGSAKSGMDVHMDMTMAAAEAFEKMGLGKEGKDFRFVYTSGAFVERDQNKSLWLLSEKRKARGTVEDRVMDLEKQYGQGWKPFIVRPGFVTVREPTLSPILGNLYVPVGELAAAMVDAAVNGGEKQILDNADLRQYGKAALQRKPSNVLEKQN</sequence>
<gene>
    <name evidence="1" type="ORF">HII31_09178</name>
</gene>
<dbReference type="AlphaFoldDB" id="A0A8H6VEM2"/>
<dbReference type="PANTHER" id="PTHR14097:SF9">
    <property type="entry name" value="EPIMERASE, PUTATIVE (AFU_ORTHOLOGUE AFUA_8G07320)-RELATED"/>
    <property type="match status" value="1"/>
</dbReference>
<dbReference type="InterPro" id="IPR036291">
    <property type="entry name" value="NAD(P)-bd_dom_sf"/>
</dbReference>
<proteinExistence type="predicted"/>
<organism evidence="1 2">
    <name type="scientific">Pseudocercospora fuligena</name>
    <dbReference type="NCBI Taxonomy" id="685502"/>
    <lineage>
        <taxon>Eukaryota</taxon>
        <taxon>Fungi</taxon>
        <taxon>Dikarya</taxon>
        <taxon>Ascomycota</taxon>
        <taxon>Pezizomycotina</taxon>
        <taxon>Dothideomycetes</taxon>
        <taxon>Dothideomycetidae</taxon>
        <taxon>Mycosphaerellales</taxon>
        <taxon>Mycosphaerellaceae</taxon>
        <taxon>Pseudocercospora</taxon>
    </lineage>
</organism>
<dbReference type="Gene3D" id="3.40.50.720">
    <property type="entry name" value="NAD(P)-binding Rossmann-like Domain"/>
    <property type="match status" value="1"/>
</dbReference>
<dbReference type="PANTHER" id="PTHR14097">
    <property type="entry name" value="OXIDOREDUCTASE HTATIP2"/>
    <property type="match status" value="1"/>
</dbReference>
<protein>
    <submittedName>
        <fullName evidence="1">Leucinostatins biosynthesis cluster protein T</fullName>
    </submittedName>
</protein>
<dbReference type="EMBL" id="JABCIY010000185">
    <property type="protein sequence ID" value="KAF7189538.1"/>
    <property type="molecule type" value="Genomic_DNA"/>
</dbReference>
<accession>A0A8H6VEM2</accession>
<reference evidence="1" key="1">
    <citation type="submission" date="2020-04" db="EMBL/GenBank/DDBJ databases">
        <title>Draft genome resource of the tomato pathogen Pseudocercospora fuligena.</title>
        <authorList>
            <person name="Zaccaron A."/>
        </authorList>
    </citation>
    <scope>NUCLEOTIDE SEQUENCE</scope>
    <source>
        <strain evidence="1">PF001</strain>
    </source>
</reference>
<name>A0A8H6VEM2_9PEZI</name>
<dbReference type="OrthoDB" id="3535423at2759"/>
<evidence type="ECO:0000313" key="2">
    <source>
        <dbReference type="Proteomes" id="UP000660729"/>
    </source>
</evidence>
<evidence type="ECO:0000313" key="1">
    <source>
        <dbReference type="EMBL" id="KAF7189538.1"/>
    </source>
</evidence>
<dbReference type="SUPFAM" id="SSF51735">
    <property type="entry name" value="NAD(P)-binding Rossmann-fold domains"/>
    <property type="match status" value="1"/>
</dbReference>
<comment type="caution">
    <text evidence="1">The sequence shown here is derived from an EMBL/GenBank/DDBJ whole genome shotgun (WGS) entry which is preliminary data.</text>
</comment>
<keyword evidence="2" id="KW-1185">Reference proteome</keyword>
<dbReference type="Proteomes" id="UP000660729">
    <property type="component" value="Unassembled WGS sequence"/>
</dbReference>